<proteinExistence type="predicted"/>
<accession>Q2RVB9</accession>
<feature type="compositionally biased region" description="Basic and acidic residues" evidence="1">
    <location>
        <begin position="84"/>
        <end position="95"/>
    </location>
</feature>
<dbReference type="Proteomes" id="UP000001929">
    <property type="component" value="Chromosome"/>
</dbReference>
<feature type="region of interest" description="Disordered" evidence="1">
    <location>
        <begin position="79"/>
        <end position="104"/>
    </location>
</feature>
<dbReference type="PATRIC" id="fig|269796.9.peg.1184"/>
<dbReference type="Pfam" id="PF01381">
    <property type="entry name" value="HTH_3"/>
    <property type="match status" value="1"/>
</dbReference>
<gene>
    <name evidence="3" type="ordered locus">Rru_A1125</name>
</gene>
<dbReference type="InterPro" id="IPR010982">
    <property type="entry name" value="Lambda_DNA-bd_dom_sf"/>
</dbReference>
<evidence type="ECO:0000313" key="3">
    <source>
        <dbReference type="EMBL" id="ABC21926.1"/>
    </source>
</evidence>
<dbReference type="KEGG" id="rru:Rru_A1125"/>
<protein>
    <submittedName>
        <fullName evidence="3">Transcriptional regulator, XRE family</fullName>
    </submittedName>
</protein>
<evidence type="ECO:0000313" key="4">
    <source>
        <dbReference type="Proteomes" id="UP000001929"/>
    </source>
</evidence>
<name>Q2RVB9_RHORT</name>
<sequence>MSYATDPIAKALKEAREAKAMSQRELSANTGVPQSHISKIERNGVDLRLSSLIALAHGVGLDLVLVPRQALPAVRVILQSARGQPEKANRPAYRLDEDEDEDDG</sequence>
<dbReference type="Gene3D" id="1.10.260.40">
    <property type="entry name" value="lambda repressor-like DNA-binding domains"/>
    <property type="match status" value="1"/>
</dbReference>
<dbReference type="AlphaFoldDB" id="Q2RVB9"/>
<dbReference type="EnsemblBacteria" id="ABC21926">
    <property type="protein sequence ID" value="ABC21926"/>
    <property type="gene ID" value="Rru_A1125"/>
</dbReference>
<dbReference type="STRING" id="269796.Rru_A1125"/>
<dbReference type="SUPFAM" id="SSF47413">
    <property type="entry name" value="lambda repressor-like DNA-binding domains"/>
    <property type="match status" value="1"/>
</dbReference>
<dbReference type="eggNOG" id="COG3620">
    <property type="taxonomic scope" value="Bacteria"/>
</dbReference>
<dbReference type="InterPro" id="IPR001387">
    <property type="entry name" value="Cro/C1-type_HTH"/>
</dbReference>
<dbReference type="EMBL" id="CP000230">
    <property type="protein sequence ID" value="ABC21926.1"/>
    <property type="molecule type" value="Genomic_DNA"/>
</dbReference>
<dbReference type="RefSeq" id="WP_011388880.1">
    <property type="nucleotide sequence ID" value="NC_007643.1"/>
</dbReference>
<evidence type="ECO:0000256" key="1">
    <source>
        <dbReference type="SAM" id="MobiDB-lite"/>
    </source>
</evidence>
<dbReference type="GO" id="GO:0003677">
    <property type="term" value="F:DNA binding"/>
    <property type="evidence" value="ECO:0007669"/>
    <property type="project" value="InterPro"/>
</dbReference>
<dbReference type="CDD" id="cd00093">
    <property type="entry name" value="HTH_XRE"/>
    <property type="match status" value="1"/>
</dbReference>
<evidence type="ECO:0000259" key="2">
    <source>
        <dbReference type="PROSITE" id="PS50943"/>
    </source>
</evidence>
<keyword evidence="4" id="KW-1185">Reference proteome</keyword>
<feature type="domain" description="HTH cro/C1-type" evidence="2">
    <location>
        <begin position="12"/>
        <end position="66"/>
    </location>
</feature>
<dbReference type="HOGENOM" id="CLU_176383_0_0_5"/>
<organism evidence="3 4">
    <name type="scientific">Rhodospirillum rubrum (strain ATCC 11170 / ATH 1.1.1 / DSM 467 / LMG 4362 / NCIMB 8255 / S1)</name>
    <dbReference type="NCBI Taxonomy" id="269796"/>
    <lineage>
        <taxon>Bacteria</taxon>
        <taxon>Pseudomonadati</taxon>
        <taxon>Pseudomonadota</taxon>
        <taxon>Alphaproteobacteria</taxon>
        <taxon>Rhodospirillales</taxon>
        <taxon>Rhodospirillaceae</taxon>
        <taxon>Rhodospirillum</taxon>
    </lineage>
</organism>
<dbReference type="PROSITE" id="PS50943">
    <property type="entry name" value="HTH_CROC1"/>
    <property type="match status" value="1"/>
</dbReference>
<dbReference type="SMART" id="SM00530">
    <property type="entry name" value="HTH_XRE"/>
    <property type="match status" value="1"/>
</dbReference>
<reference evidence="3 4" key="1">
    <citation type="journal article" date="2011" name="Stand. Genomic Sci.">
        <title>Complete genome sequence of Rhodospirillum rubrum type strain (S1).</title>
        <authorList>
            <person name="Munk A.C."/>
            <person name="Copeland A."/>
            <person name="Lucas S."/>
            <person name="Lapidus A."/>
            <person name="Del Rio T.G."/>
            <person name="Barry K."/>
            <person name="Detter J.C."/>
            <person name="Hammon N."/>
            <person name="Israni S."/>
            <person name="Pitluck S."/>
            <person name="Brettin T."/>
            <person name="Bruce D."/>
            <person name="Han C."/>
            <person name="Tapia R."/>
            <person name="Gilna P."/>
            <person name="Schmutz J."/>
            <person name="Larimer F."/>
            <person name="Land M."/>
            <person name="Kyrpides N.C."/>
            <person name="Mavromatis K."/>
            <person name="Richardson P."/>
            <person name="Rohde M."/>
            <person name="Goker M."/>
            <person name="Klenk H.P."/>
            <person name="Zhang Y."/>
            <person name="Roberts G.P."/>
            <person name="Reslewic S."/>
            <person name="Schwartz D.C."/>
        </authorList>
    </citation>
    <scope>NUCLEOTIDE SEQUENCE [LARGE SCALE GENOMIC DNA]</scope>
    <source>
        <strain evidence="4">ATCC 11170 / ATH 1.1.1 / DSM 467 / LMG 4362 / NCIMB 8255 / S1</strain>
    </source>
</reference>